<dbReference type="Proteomes" id="UP000703269">
    <property type="component" value="Unassembled WGS sequence"/>
</dbReference>
<evidence type="ECO:0000313" key="2">
    <source>
        <dbReference type="EMBL" id="GJE86920.1"/>
    </source>
</evidence>
<keyword evidence="3" id="KW-1185">Reference proteome</keyword>
<feature type="region of interest" description="Disordered" evidence="1">
    <location>
        <begin position="560"/>
        <end position="594"/>
    </location>
</feature>
<name>A0A9P3L9A0_9APHY</name>
<sequence length="607" mass="66577">MDHNHSQYDYRIMQPPPDFAAHMQMPHIPLPLETPLPPSSYDFTSHGAFPMPHSLNGPQAHPLFEGVLAMHQMLGHDLNLAWPDVAQCNQQSPMPYSGGSSPQYACPPQTLDQLQQWTTPPPSIMDPTPSPLEESLPHTPEQTIELIPEPVVHHPDLSPSPPQAQNPGFAMFPLVVTGAKTHEHTIAFQADRQKSEKASSKLDPYAADFIREKLGEHRWHIFSSRLAERRTTSQKTKSRTDANGSATDSFVVNKGESASVIDFLVKVEVVKSVLRTFVPHPYNPLKTLSHAHEPAPSGQVTLSRTTVLTLSGWSNTQFSYWARRAEAISVLGMHDGRLRTVALALQRRLQTQGLLEVVDASAPSSSQQRHHPRVNYDASSREDLDPEEWVRTYVTGKGLDVIIDEVKKRTGVSPFLRGKHSSLDPFGTVSVDADGDGNGRKAVVYMPTFQAEQYVHEVPAEVDPSALSGMIGSKKAGKRKASTPLRTESEGEDAWHSMASDLSGEDAMSINTASSRMQSASPPLYVAAQDLAHGGYAPGPFDLPLSQSRLLAFDGSGPLRSVPSHAHSSPYARPPAKKRRLAPAPDSIARDDISEPLRIYHNHLQTG</sequence>
<protein>
    <submittedName>
        <fullName evidence="2">Uncharacterized protein</fullName>
    </submittedName>
</protein>
<feature type="region of interest" description="Disordered" evidence="1">
    <location>
        <begin position="469"/>
        <end position="495"/>
    </location>
</feature>
<gene>
    <name evidence="2" type="ORF">PsYK624_030030</name>
</gene>
<reference evidence="2 3" key="1">
    <citation type="submission" date="2021-08" db="EMBL/GenBank/DDBJ databases">
        <title>Draft Genome Sequence of Phanerochaete sordida strain YK-624.</title>
        <authorList>
            <person name="Mori T."/>
            <person name="Dohra H."/>
            <person name="Suzuki T."/>
            <person name="Kawagishi H."/>
            <person name="Hirai H."/>
        </authorList>
    </citation>
    <scope>NUCLEOTIDE SEQUENCE [LARGE SCALE GENOMIC DNA]</scope>
    <source>
        <strain evidence="2 3">YK-624</strain>
    </source>
</reference>
<feature type="region of interest" description="Disordered" evidence="1">
    <location>
        <begin position="360"/>
        <end position="380"/>
    </location>
</feature>
<comment type="caution">
    <text evidence="2">The sequence shown here is derived from an EMBL/GenBank/DDBJ whole genome shotgun (WGS) entry which is preliminary data.</text>
</comment>
<dbReference type="AlphaFoldDB" id="A0A9P3L9A0"/>
<dbReference type="OrthoDB" id="2860408at2759"/>
<evidence type="ECO:0000313" key="3">
    <source>
        <dbReference type="Proteomes" id="UP000703269"/>
    </source>
</evidence>
<organism evidence="2 3">
    <name type="scientific">Phanerochaete sordida</name>
    <dbReference type="NCBI Taxonomy" id="48140"/>
    <lineage>
        <taxon>Eukaryota</taxon>
        <taxon>Fungi</taxon>
        <taxon>Dikarya</taxon>
        <taxon>Basidiomycota</taxon>
        <taxon>Agaricomycotina</taxon>
        <taxon>Agaricomycetes</taxon>
        <taxon>Polyporales</taxon>
        <taxon>Phanerochaetaceae</taxon>
        <taxon>Phanerochaete</taxon>
    </lineage>
</organism>
<dbReference type="EMBL" id="BPQB01000005">
    <property type="protein sequence ID" value="GJE86920.1"/>
    <property type="molecule type" value="Genomic_DNA"/>
</dbReference>
<evidence type="ECO:0000256" key="1">
    <source>
        <dbReference type="SAM" id="MobiDB-lite"/>
    </source>
</evidence>
<accession>A0A9P3L9A0</accession>
<feature type="region of interest" description="Disordered" evidence="1">
    <location>
        <begin position="226"/>
        <end position="245"/>
    </location>
</feature>
<proteinExistence type="predicted"/>